<accession>A0A917JJP8</accession>
<dbReference type="EMBL" id="BMPZ01000001">
    <property type="protein sequence ID" value="GGI71437.1"/>
    <property type="molecule type" value="Genomic_DNA"/>
</dbReference>
<dbReference type="Proteomes" id="UP000613743">
    <property type="component" value="Unassembled WGS sequence"/>
</dbReference>
<proteinExistence type="predicted"/>
<reference evidence="1" key="2">
    <citation type="submission" date="2020-09" db="EMBL/GenBank/DDBJ databases">
        <authorList>
            <person name="Sun Q."/>
            <person name="Ohkuma M."/>
        </authorList>
    </citation>
    <scope>NUCLEOTIDE SEQUENCE</scope>
    <source>
        <strain evidence="1">JCM 30804</strain>
    </source>
</reference>
<organism evidence="1 2">
    <name type="scientific">Shewanella gelidii</name>
    <dbReference type="NCBI Taxonomy" id="1642821"/>
    <lineage>
        <taxon>Bacteria</taxon>
        <taxon>Pseudomonadati</taxon>
        <taxon>Pseudomonadota</taxon>
        <taxon>Gammaproteobacteria</taxon>
        <taxon>Alteromonadales</taxon>
        <taxon>Shewanellaceae</taxon>
        <taxon>Shewanella</taxon>
    </lineage>
</organism>
<keyword evidence="2" id="KW-1185">Reference proteome</keyword>
<protein>
    <submittedName>
        <fullName evidence="1">Uncharacterized protein</fullName>
    </submittedName>
</protein>
<comment type="caution">
    <text evidence="1">The sequence shown here is derived from an EMBL/GenBank/DDBJ whole genome shotgun (WGS) entry which is preliminary data.</text>
</comment>
<evidence type="ECO:0000313" key="2">
    <source>
        <dbReference type="Proteomes" id="UP000613743"/>
    </source>
</evidence>
<sequence length="147" mass="17012">MNIDRATEFLNGYLHSLRRLSGNNCDFWAEIFDINETIENVLKEHLSERSVELGDYSKIGYSQLTSIINETILKKLKISDDDTLKLFEWDIIENMEMTYRMIEPEINPFSDGQVMLFNASSDFHGEYIYLVIPIHKQVVSIGVASRA</sequence>
<evidence type="ECO:0000313" key="1">
    <source>
        <dbReference type="EMBL" id="GGI71437.1"/>
    </source>
</evidence>
<reference evidence="1" key="1">
    <citation type="journal article" date="2014" name="Int. J. Syst. Evol. Microbiol.">
        <title>Complete genome sequence of Corynebacterium casei LMG S-19264T (=DSM 44701T), isolated from a smear-ripened cheese.</title>
        <authorList>
            <consortium name="US DOE Joint Genome Institute (JGI-PGF)"/>
            <person name="Walter F."/>
            <person name="Albersmeier A."/>
            <person name="Kalinowski J."/>
            <person name="Ruckert C."/>
        </authorList>
    </citation>
    <scope>NUCLEOTIDE SEQUENCE</scope>
    <source>
        <strain evidence="1">JCM 30804</strain>
    </source>
</reference>
<gene>
    <name evidence="1" type="ORF">GCM10009332_05930</name>
</gene>
<name>A0A917JJP8_9GAMM</name>
<dbReference type="AlphaFoldDB" id="A0A917JJP8"/>
<dbReference type="RefSeq" id="WP_188917638.1">
    <property type="nucleotide sequence ID" value="NZ_BMPZ01000001.1"/>
</dbReference>